<dbReference type="Pfam" id="PF12706">
    <property type="entry name" value="Lactamase_B_2"/>
    <property type="match status" value="1"/>
</dbReference>
<dbReference type="OrthoDB" id="9800940at2"/>
<dbReference type="CDD" id="cd07716">
    <property type="entry name" value="RNaseZ_short-form-like_MBL-fold"/>
    <property type="match status" value="1"/>
</dbReference>
<reference evidence="2 3" key="1">
    <citation type="submission" date="2017-10" db="EMBL/GenBank/DDBJ databases">
        <title>Sequencing the genomes of 1000 actinobacteria strains.</title>
        <authorList>
            <person name="Klenk H.-P."/>
        </authorList>
    </citation>
    <scope>NUCLEOTIDE SEQUENCE [LARGE SCALE GENOMIC DNA]</scope>
    <source>
        <strain evidence="2 3">DSM 18966</strain>
    </source>
</reference>
<dbReference type="AlphaFoldDB" id="A0A2A9E4V6"/>
<dbReference type="InterPro" id="IPR036866">
    <property type="entry name" value="RibonucZ/Hydroxyglut_hydro"/>
</dbReference>
<comment type="caution">
    <text evidence="2">The sequence shown here is derived from an EMBL/GenBank/DDBJ whole genome shotgun (WGS) entry which is preliminary data.</text>
</comment>
<dbReference type="Gene3D" id="3.60.15.10">
    <property type="entry name" value="Ribonuclease Z/Hydroxyacylglutathione hydrolase-like"/>
    <property type="match status" value="1"/>
</dbReference>
<name>A0A2A9E4V6_9MICO</name>
<evidence type="ECO:0000259" key="1">
    <source>
        <dbReference type="Pfam" id="PF12706"/>
    </source>
</evidence>
<organism evidence="2 3">
    <name type="scientific">Sanguibacter antarcticus</name>
    <dbReference type="NCBI Taxonomy" id="372484"/>
    <lineage>
        <taxon>Bacteria</taxon>
        <taxon>Bacillati</taxon>
        <taxon>Actinomycetota</taxon>
        <taxon>Actinomycetes</taxon>
        <taxon>Micrococcales</taxon>
        <taxon>Sanguibacteraceae</taxon>
        <taxon>Sanguibacter</taxon>
    </lineage>
</organism>
<protein>
    <submittedName>
        <fullName evidence="2">Ribonuclease BN (tRNA processing enzyme)</fullName>
    </submittedName>
</protein>
<gene>
    <name evidence="2" type="ORF">ATL42_1552</name>
</gene>
<dbReference type="GO" id="GO:0042781">
    <property type="term" value="F:3'-tRNA processing endoribonuclease activity"/>
    <property type="evidence" value="ECO:0007669"/>
    <property type="project" value="TreeGrafter"/>
</dbReference>
<dbReference type="Proteomes" id="UP000225548">
    <property type="component" value="Unassembled WGS sequence"/>
</dbReference>
<proteinExistence type="predicted"/>
<dbReference type="EMBL" id="PDJG01000001">
    <property type="protein sequence ID" value="PFG33666.1"/>
    <property type="molecule type" value="Genomic_DNA"/>
</dbReference>
<keyword evidence="3" id="KW-1185">Reference proteome</keyword>
<dbReference type="RefSeq" id="WP_098454846.1">
    <property type="nucleotide sequence ID" value="NZ_PDJG01000001.1"/>
</dbReference>
<evidence type="ECO:0000313" key="2">
    <source>
        <dbReference type="EMBL" id="PFG33666.1"/>
    </source>
</evidence>
<accession>A0A2A9E4V6</accession>
<dbReference type="InterPro" id="IPR001279">
    <property type="entry name" value="Metallo-B-lactamas"/>
</dbReference>
<sequence length="267" mass="28118">MKLTIVGMAGSFPSPSSPASCYLVQADDAAGRTWSLLLDLGSGSLGALQQILDPFDVDAVAITHTHPDHFADLCGYYVYRKYHPVRGSERDASLRPTPVHGPSDTESRVAEAYGLPADERMTGQLAFAAWEPGVRVSVGPLEIEPFVVEHPVQAYGFRVTGPSTTAPGTRATLAYTGDTDSCPALVGLAAGVDLFLAEAAFVEGRDTVRGIHLTGRRAGLVAQEAGAARLLLTHVPAWNDPEVSLAEARSVYTGAVDLAVQGAVHVL</sequence>
<dbReference type="PANTHER" id="PTHR46018:SF4">
    <property type="entry name" value="METALLO-HYDROLASE YHFI-RELATED"/>
    <property type="match status" value="1"/>
</dbReference>
<evidence type="ECO:0000313" key="3">
    <source>
        <dbReference type="Proteomes" id="UP000225548"/>
    </source>
</evidence>
<dbReference type="PANTHER" id="PTHR46018">
    <property type="entry name" value="ZINC PHOSPHODIESTERASE ELAC PROTEIN 1"/>
    <property type="match status" value="1"/>
</dbReference>
<feature type="domain" description="Metallo-beta-lactamase" evidence="1">
    <location>
        <begin position="54"/>
        <end position="234"/>
    </location>
</feature>
<dbReference type="SUPFAM" id="SSF56281">
    <property type="entry name" value="Metallo-hydrolase/oxidoreductase"/>
    <property type="match status" value="1"/>
</dbReference>